<evidence type="ECO:0000256" key="2">
    <source>
        <dbReference type="ARBA" id="ARBA00022801"/>
    </source>
</evidence>
<dbReference type="PANTHER" id="PTHR31302:SF31">
    <property type="entry name" value="PHOSPHODIESTERASE YAEI"/>
    <property type="match status" value="1"/>
</dbReference>
<dbReference type="PANTHER" id="PTHR31302">
    <property type="entry name" value="TRANSMEMBRANE PROTEIN WITH METALLOPHOSPHOESTERASE DOMAIN-RELATED"/>
    <property type="match status" value="1"/>
</dbReference>
<keyword evidence="1" id="KW-0479">Metal-binding</keyword>
<sequence>MASILILVLVILLGFLYFENSILSTSNYEIYFDGLPKCFDGYKIVHLSDLHNKLFGRNQERLVEAIKKAKPDMIAITGDLVDRRHYREDVSMILIKECIKIAPVYFVTGNHEWWSGKYEGLELKLQAQGVMILDDRSRIIHRDNEWIYIIGIDDAAKNIPKYGGKKEQEILKETLETALKDTQRERFRILLSHRPEKMDLYESTEVDLVLSGHVHGGQWRIPGMGGLLAPGQGFFPEYDGGLYHKGKTTMVISRGLGNSIIPIRLFNRPEIVIITLKSEQNREN</sequence>
<dbReference type="GO" id="GO:0046872">
    <property type="term" value="F:metal ion binding"/>
    <property type="evidence" value="ECO:0007669"/>
    <property type="project" value="UniProtKB-KW"/>
</dbReference>
<evidence type="ECO:0000313" key="5">
    <source>
        <dbReference type="Proteomes" id="UP000579281"/>
    </source>
</evidence>
<evidence type="ECO:0000259" key="3">
    <source>
        <dbReference type="Pfam" id="PF00149"/>
    </source>
</evidence>
<protein>
    <recommendedName>
        <fullName evidence="3">Calcineurin-like phosphoesterase domain-containing protein</fullName>
    </recommendedName>
</protein>
<dbReference type="CDD" id="cd07385">
    <property type="entry name" value="MPP_YkuE_C"/>
    <property type="match status" value="1"/>
</dbReference>
<gene>
    <name evidence="4" type="ORF">HNQ80_005120</name>
</gene>
<feature type="domain" description="Calcineurin-like phosphoesterase" evidence="3">
    <location>
        <begin position="43"/>
        <end position="216"/>
    </location>
</feature>
<dbReference type="GO" id="GO:0008758">
    <property type="term" value="F:UDP-2,3-diacylglucosamine hydrolase activity"/>
    <property type="evidence" value="ECO:0007669"/>
    <property type="project" value="TreeGrafter"/>
</dbReference>
<evidence type="ECO:0000313" key="4">
    <source>
        <dbReference type="EMBL" id="MBB6218942.1"/>
    </source>
</evidence>
<dbReference type="SUPFAM" id="SSF56300">
    <property type="entry name" value="Metallo-dependent phosphatases"/>
    <property type="match status" value="1"/>
</dbReference>
<dbReference type="GO" id="GO:0016020">
    <property type="term" value="C:membrane"/>
    <property type="evidence" value="ECO:0007669"/>
    <property type="project" value="GOC"/>
</dbReference>
<keyword evidence="5" id="KW-1185">Reference proteome</keyword>
<accession>A0A841L790</accession>
<reference evidence="4 5" key="1">
    <citation type="submission" date="2020-08" db="EMBL/GenBank/DDBJ databases">
        <title>Genomic Encyclopedia of Type Strains, Phase IV (KMG-IV): sequencing the most valuable type-strain genomes for metagenomic binning, comparative biology and taxonomic classification.</title>
        <authorList>
            <person name="Goeker M."/>
        </authorList>
    </citation>
    <scope>NUCLEOTIDE SEQUENCE [LARGE SCALE GENOMIC DNA]</scope>
    <source>
        <strain evidence="4 5">DSM 103526</strain>
    </source>
</reference>
<dbReference type="InterPro" id="IPR051158">
    <property type="entry name" value="Metallophosphoesterase_sf"/>
</dbReference>
<proteinExistence type="predicted"/>
<keyword evidence="2" id="KW-0378">Hydrolase</keyword>
<dbReference type="GO" id="GO:0009245">
    <property type="term" value="P:lipid A biosynthetic process"/>
    <property type="evidence" value="ECO:0007669"/>
    <property type="project" value="TreeGrafter"/>
</dbReference>
<dbReference type="InterPro" id="IPR004843">
    <property type="entry name" value="Calcineurin-like_PHP"/>
</dbReference>
<comment type="caution">
    <text evidence="4">The sequence shown here is derived from an EMBL/GenBank/DDBJ whole genome shotgun (WGS) entry which is preliminary data.</text>
</comment>
<name>A0A841L790_9FIRM</name>
<dbReference type="Pfam" id="PF00149">
    <property type="entry name" value="Metallophos"/>
    <property type="match status" value="1"/>
</dbReference>
<dbReference type="InterPro" id="IPR029052">
    <property type="entry name" value="Metallo-depent_PP-like"/>
</dbReference>
<evidence type="ECO:0000256" key="1">
    <source>
        <dbReference type="ARBA" id="ARBA00022723"/>
    </source>
</evidence>
<dbReference type="EMBL" id="JACHEN010000057">
    <property type="protein sequence ID" value="MBB6218942.1"/>
    <property type="molecule type" value="Genomic_DNA"/>
</dbReference>
<dbReference type="Gene3D" id="3.60.21.10">
    <property type="match status" value="1"/>
</dbReference>
<dbReference type="RefSeq" id="WP_184313879.1">
    <property type="nucleotide sequence ID" value="NZ_JACHEN010000057.1"/>
</dbReference>
<dbReference type="AlphaFoldDB" id="A0A841L790"/>
<organism evidence="4 5">
    <name type="scientific">Anaerosolibacter carboniphilus</name>
    <dbReference type="NCBI Taxonomy" id="1417629"/>
    <lineage>
        <taxon>Bacteria</taxon>
        <taxon>Bacillati</taxon>
        <taxon>Bacillota</taxon>
        <taxon>Clostridia</taxon>
        <taxon>Peptostreptococcales</taxon>
        <taxon>Thermotaleaceae</taxon>
        <taxon>Anaerosolibacter</taxon>
    </lineage>
</organism>
<dbReference type="Proteomes" id="UP000579281">
    <property type="component" value="Unassembled WGS sequence"/>
</dbReference>